<dbReference type="EMBL" id="JAVHJV010000018">
    <property type="protein sequence ID" value="KAK5937205.1"/>
    <property type="molecule type" value="Genomic_DNA"/>
</dbReference>
<dbReference type="GeneID" id="90003954"/>
<dbReference type="RefSeq" id="XP_064725295.1">
    <property type="nucleotide sequence ID" value="XM_064878894.1"/>
</dbReference>
<dbReference type="Proteomes" id="UP001334248">
    <property type="component" value="Unassembled WGS sequence"/>
</dbReference>
<reference evidence="4 5" key="1">
    <citation type="journal article" date="2023" name="Res Sq">
        <title>Genomic and morphological characterization of Knufia obscura isolated from the Mars 2020 spacecraft assembly facility.</title>
        <authorList>
            <person name="Chander A.M."/>
            <person name="Teixeira M.M."/>
            <person name="Singh N.K."/>
            <person name="Williams M.P."/>
            <person name="Parker C.W."/>
            <person name="Leo P."/>
            <person name="Stajich J.E."/>
            <person name="Torok T."/>
            <person name="Tighe S."/>
            <person name="Mason C.E."/>
            <person name="Venkateswaran K."/>
        </authorList>
    </citation>
    <scope>NUCLEOTIDE SEQUENCE [LARGE SCALE GENOMIC DNA]</scope>
    <source>
        <strain evidence="4 5">CCFEE 5817</strain>
    </source>
</reference>
<name>A0ABR0RAC0_9EURO</name>
<evidence type="ECO:0000256" key="1">
    <source>
        <dbReference type="ARBA" id="ARBA00004685"/>
    </source>
</evidence>
<keyword evidence="5" id="KW-1185">Reference proteome</keyword>
<dbReference type="PANTHER" id="PTHR33365">
    <property type="entry name" value="YALI0B05434P"/>
    <property type="match status" value="1"/>
</dbReference>
<keyword evidence="3" id="KW-0812">Transmembrane</keyword>
<evidence type="ECO:0000313" key="4">
    <source>
        <dbReference type="EMBL" id="KAK5937205.1"/>
    </source>
</evidence>
<dbReference type="PANTHER" id="PTHR33365:SF4">
    <property type="entry name" value="CYCLOCHLOROTINE BIOSYNTHESIS PROTEIN O"/>
    <property type="match status" value="1"/>
</dbReference>
<comment type="caution">
    <text evidence="4">The sequence shown here is derived from an EMBL/GenBank/DDBJ whole genome shotgun (WGS) entry which is preliminary data.</text>
</comment>
<gene>
    <name evidence="4" type="ORF">PMZ80_010505</name>
</gene>
<organism evidence="4 5">
    <name type="scientific">Knufia obscura</name>
    <dbReference type="NCBI Taxonomy" id="1635080"/>
    <lineage>
        <taxon>Eukaryota</taxon>
        <taxon>Fungi</taxon>
        <taxon>Dikarya</taxon>
        <taxon>Ascomycota</taxon>
        <taxon>Pezizomycotina</taxon>
        <taxon>Eurotiomycetes</taxon>
        <taxon>Chaetothyriomycetidae</taxon>
        <taxon>Chaetothyriales</taxon>
        <taxon>Trichomeriaceae</taxon>
        <taxon>Knufia</taxon>
    </lineage>
</organism>
<comment type="similarity">
    <text evidence="2">Belongs to the ustYa family.</text>
</comment>
<evidence type="ECO:0000256" key="3">
    <source>
        <dbReference type="SAM" id="Phobius"/>
    </source>
</evidence>
<dbReference type="Pfam" id="PF11807">
    <property type="entry name" value="UstYa"/>
    <property type="match status" value="1"/>
</dbReference>
<dbReference type="InterPro" id="IPR021765">
    <property type="entry name" value="UstYa-like"/>
</dbReference>
<feature type="transmembrane region" description="Helical" evidence="3">
    <location>
        <begin position="38"/>
        <end position="62"/>
    </location>
</feature>
<comment type="pathway">
    <text evidence="1">Mycotoxin biosynthesis.</text>
</comment>
<keyword evidence="3" id="KW-1133">Transmembrane helix</keyword>
<keyword evidence="3" id="KW-0472">Membrane</keyword>
<evidence type="ECO:0000256" key="2">
    <source>
        <dbReference type="ARBA" id="ARBA00035112"/>
    </source>
</evidence>
<protein>
    <submittedName>
        <fullName evidence="4">Uncharacterized protein</fullName>
    </submittedName>
</protein>
<evidence type="ECO:0000313" key="5">
    <source>
        <dbReference type="Proteomes" id="UP001334248"/>
    </source>
</evidence>
<proteinExistence type="inferred from homology"/>
<sequence length="271" mass="31882">MFSSFTRRYEYVPIDKDESICSDSQEKRKSWRQKQVPLVHVLVIVVVQTVLWITSLALFHVLHMRHVQGAHPLDNYHRMFEDNSYPAAEVISYETVIFAEDKSYMSSTNGSLPSAETDALWQALQDPVDGVIQAAVHTGFDIQHLPESNISNVDSRYHSYGLEVFHQLHCLDRIRKTFHAEHYFPNDTEAELIWHREHCIDHLRQGIMCSGDIAMDRWHYDIETDQNWLKTDVPHVCRNFESLSNWVKKWRFRNRDWLHFKDTGKLDQAAS</sequence>
<accession>A0ABR0RAC0</accession>